<feature type="region of interest" description="Disordered" evidence="1">
    <location>
        <begin position="53"/>
        <end position="77"/>
    </location>
</feature>
<proteinExistence type="predicted"/>
<evidence type="ECO:0000313" key="4">
    <source>
        <dbReference type="Proteomes" id="UP000401717"/>
    </source>
</evidence>
<sequence length="77" mass="8347">MMTKDQLAAELKRIATSQISDITRAVKEGQKSIALNEVRDMGRRLTLLADAFHPRTPEAPEADADAAETDLSAPRAA</sequence>
<accession>A0A564FSF1</accession>
<dbReference type="RefSeq" id="WP_144759946.1">
    <property type="nucleotide sequence ID" value="NZ_BPQI01000155.1"/>
</dbReference>
<gene>
    <name evidence="2" type="ORF">IFDJLNFL_4471</name>
    <name evidence="3" type="ORF">MTDSW087_00579</name>
</gene>
<evidence type="ECO:0000256" key="1">
    <source>
        <dbReference type="SAM" id="MobiDB-lite"/>
    </source>
</evidence>
<reference evidence="3 4" key="1">
    <citation type="submission" date="2019-06" db="EMBL/GenBank/DDBJ databases">
        <authorList>
            <person name="Rodrigo-Torres L."/>
            <person name="Arahal R. D."/>
            <person name="Lucena T."/>
        </authorList>
    </citation>
    <scope>NUCLEOTIDE SEQUENCE [LARGE SCALE GENOMIC DNA]</scope>
    <source>
        <strain evidence="3 4">SW08-7</strain>
    </source>
</reference>
<dbReference type="Proteomes" id="UP000401717">
    <property type="component" value="Unassembled WGS sequence"/>
</dbReference>
<reference evidence="2" key="3">
    <citation type="submission" date="2021-08" db="EMBL/GenBank/DDBJ databases">
        <authorList>
            <person name="Tani A."/>
            <person name="Ola A."/>
            <person name="Ogura Y."/>
            <person name="Katsura K."/>
            <person name="Hayashi T."/>
        </authorList>
    </citation>
    <scope>NUCLEOTIDE SEQUENCE</scope>
    <source>
        <strain evidence="2">DSM 22415</strain>
    </source>
</reference>
<reference evidence="2" key="2">
    <citation type="journal article" date="2021" name="Front. Microbiol.">
        <title>Comprehensive Comparative Genomics and Phenotyping of Methylobacterium Species.</title>
        <authorList>
            <person name="Alessa O."/>
            <person name="Ogura Y."/>
            <person name="Fujitani Y."/>
            <person name="Takami H."/>
            <person name="Hayashi T."/>
            <person name="Sahin N."/>
            <person name="Tani A."/>
        </authorList>
    </citation>
    <scope>NUCLEOTIDE SEQUENCE</scope>
    <source>
        <strain evidence="2">DSM 22415</strain>
    </source>
</reference>
<evidence type="ECO:0000313" key="3">
    <source>
        <dbReference type="EMBL" id="VUF10907.1"/>
    </source>
</evidence>
<dbReference type="Proteomes" id="UP001055303">
    <property type="component" value="Unassembled WGS sequence"/>
</dbReference>
<organism evidence="3 4">
    <name type="scientific">Methylobacterium dankookense</name>
    <dbReference type="NCBI Taxonomy" id="560405"/>
    <lineage>
        <taxon>Bacteria</taxon>
        <taxon>Pseudomonadati</taxon>
        <taxon>Pseudomonadota</taxon>
        <taxon>Alphaproteobacteria</taxon>
        <taxon>Hyphomicrobiales</taxon>
        <taxon>Methylobacteriaceae</taxon>
        <taxon>Methylobacterium</taxon>
    </lineage>
</organism>
<dbReference type="EMBL" id="BPQI01000155">
    <property type="protein sequence ID" value="GJD58550.1"/>
    <property type="molecule type" value="Genomic_DNA"/>
</dbReference>
<dbReference type="EMBL" id="CABFVH010000002">
    <property type="protein sequence ID" value="VUF10907.1"/>
    <property type="molecule type" value="Genomic_DNA"/>
</dbReference>
<evidence type="ECO:0000313" key="2">
    <source>
        <dbReference type="EMBL" id="GJD58550.1"/>
    </source>
</evidence>
<dbReference type="AlphaFoldDB" id="A0A564FSF1"/>
<protein>
    <submittedName>
        <fullName evidence="3">Uncharacterized protein</fullName>
    </submittedName>
</protein>
<dbReference type="OrthoDB" id="7998789at2"/>
<name>A0A564FSF1_9HYPH</name>
<keyword evidence="5" id="KW-1185">Reference proteome</keyword>
<evidence type="ECO:0000313" key="5">
    <source>
        <dbReference type="Proteomes" id="UP001055303"/>
    </source>
</evidence>